<dbReference type="Proteomes" id="UP000620124">
    <property type="component" value="Unassembled WGS sequence"/>
</dbReference>
<keyword evidence="2" id="KW-1185">Reference proteome</keyword>
<reference evidence="1" key="1">
    <citation type="submission" date="2020-05" db="EMBL/GenBank/DDBJ databases">
        <title>Mycena genomes resolve the evolution of fungal bioluminescence.</title>
        <authorList>
            <person name="Tsai I.J."/>
        </authorList>
    </citation>
    <scope>NUCLEOTIDE SEQUENCE</scope>
    <source>
        <strain evidence="1">CCC161011</strain>
    </source>
</reference>
<dbReference type="AlphaFoldDB" id="A0A8H6X6V4"/>
<evidence type="ECO:0000313" key="1">
    <source>
        <dbReference type="EMBL" id="KAF7335582.1"/>
    </source>
</evidence>
<dbReference type="EMBL" id="JACAZI010000024">
    <property type="protein sequence ID" value="KAF7335582.1"/>
    <property type="molecule type" value="Genomic_DNA"/>
</dbReference>
<evidence type="ECO:0000313" key="2">
    <source>
        <dbReference type="Proteomes" id="UP000620124"/>
    </source>
</evidence>
<proteinExistence type="predicted"/>
<comment type="caution">
    <text evidence="1">The sequence shown here is derived from an EMBL/GenBank/DDBJ whole genome shotgun (WGS) entry which is preliminary data.</text>
</comment>
<accession>A0A8H6X6V4</accession>
<protein>
    <submittedName>
        <fullName evidence="1">Uncharacterized protein</fullName>
    </submittedName>
</protein>
<sequence length="146" mass="16467">MSFSLQLLSPSLAPVDQKMLLASIQRHLERNERARLRMARHFSTSSKRAELKLRPVEEQERAAERSRVYRARYRERHHQAVLKGNPNAAAKSISSGTAKKLTRNTLNGASVGGGRVMDGRPWSTKVDIVYVPFLYSLLLNVSSCFS</sequence>
<name>A0A8H6X6V4_9AGAR</name>
<gene>
    <name evidence="1" type="ORF">MVEN_02212500</name>
</gene>
<organism evidence="1 2">
    <name type="scientific">Mycena venus</name>
    <dbReference type="NCBI Taxonomy" id="2733690"/>
    <lineage>
        <taxon>Eukaryota</taxon>
        <taxon>Fungi</taxon>
        <taxon>Dikarya</taxon>
        <taxon>Basidiomycota</taxon>
        <taxon>Agaricomycotina</taxon>
        <taxon>Agaricomycetes</taxon>
        <taxon>Agaricomycetidae</taxon>
        <taxon>Agaricales</taxon>
        <taxon>Marasmiineae</taxon>
        <taxon>Mycenaceae</taxon>
        <taxon>Mycena</taxon>
    </lineage>
</organism>